<accession>A0AAV8RI30</accession>
<evidence type="ECO:0000256" key="1">
    <source>
        <dbReference type="SAM" id="MobiDB-lite"/>
    </source>
</evidence>
<gene>
    <name evidence="2" type="ORF">OPV22_009268</name>
</gene>
<organism evidence="2 3">
    <name type="scientific">Ensete ventricosum</name>
    <name type="common">Abyssinian banana</name>
    <name type="synonym">Musa ensete</name>
    <dbReference type="NCBI Taxonomy" id="4639"/>
    <lineage>
        <taxon>Eukaryota</taxon>
        <taxon>Viridiplantae</taxon>
        <taxon>Streptophyta</taxon>
        <taxon>Embryophyta</taxon>
        <taxon>Tracheophyta</taxon>
        <taxon>Spermatophyta</taxon>
        <taxon>Magnoliopsida</taxon>
        <taxon>Liliopsida</taxon>
        <taxon>Zingiberales</taxon>
        <taxon>Musaceae</taxon>
        <taxon>Ensete</taxon>
    </lineage>
</organism>
<proteinExistence type="predicted"/>
<name>A0AAV8RI30_ENSVE</name>
<dbReference type="AlphaFoldDB" id="A0AAV8RI30"/>
<evidence type="ECO:0000313" key="3">
    <source>
        <dbReference type="Proteomes" id="UP001222027"/>
    </source>
</evidence>
<feature type="region of interest" description="Disordered" evidence="1">
    <location>
        <begin position="126"/>
        <end position="150"/>
    </location>
</feature>
<dbReference type="Proteomes" id="UP001222027">
    <property type="component" value="Unassembled WGS sequence"/>
</dbReference>
<keyword evidence="3" id="KW-1185">Reference proteome</keyword>
<comment type="caution">
    <text evidence="2">The sequence shown here is derived from an EMBL/GenBank/DDBJ whole genome shotgun (WGS) entry which is preliminary data.</text>
</comment>
<dbReference type="EMBL" id="JAQQAF010000003">
    <property type="protein sequence ID" value="KAJ8498716.1"/>
    <property type="molecule type" value="Genomic_DNA"/>
</dbReference>
<reference evidence="2 3" key="1">
    <citation type="submission" date="2022-12" db="EMBL/GenBank/DDBJ databases">
        <title>Chromosome-scale assembly of the Ensete ventricosum genome.</title>
        <authorList>
            <person name="Dussert Y."/>
            <person name="Stocks J."/>
            <person name="Wendawek A."/>
            <person name="Woldeyes F."/>
            <person name="Nichols R.A."/>
            <person name="Borrell J.S."/>
        </authorList>
    </citation>
    <scope>NUCLEOTIDE SEQUENCE [LARGE SCALE GENOMIC DNA]</scope>
    <source>
        <strain evidence="3">cv. Maze</strain>
        <tissue evidence="2">Seeds</tissue>
    </source>
</reference>
<evidence type="ECO:0008006" key="4">
    <source>
        <dbReference type="Google" id="ProtNLM"/>
    </source>
</evidence>
<evidence type="ECO:0000313" key="2">
    <source>
        <dbReference type="EMBL" id="KAJ8498716.1"/>
    </source>
</evidence>
<protein>
    <recommendedName>
        <fullName evidence="4">Ig-like domain-containing protein</fullName>
    </recommendedName>
</protein>
<sequence>MFVWRERASATVTNGGAKNSCGVRALPPEMAAPGTTSTEAPRAQRLSPASELWLRRHVRHGRREMGGRGRVVGATANNGGPPKIPGLAPAPPPLQLPTTSAAYYCAAVRAPHASSGPWFRRYNDEKAPVAGDQQRRRRGKHACNSKGRNVNAVRRSGVGAPMNDWPAASNDSISDLILRRRC</sequence>